<reference evidence="4 5" key="1">
    <citation type="journal article" date="2021" name="DNA Res.">
        <title>Genome analysis of Candida subhashii reveals its hybrid nature and dual mitochondrial genome conformations.</title>
        <authorList>
            <person name="Mixao V."/>
            <person name="Hegedusova E."/>
            <person name="Saus E."/>
            <person name="Pryszcz L.P."/>
            <person name="Cillingova A."/>
            <person name="Nosek J."/>
            <person name="Gabaldon T."/>
        </authorList>
    </citation>
    <scope>NUCLEOTIDE SEQUENCE [LARGE SCALE GENOMIC DNA]</scope>
    <source>
        <strain evidence="4 5">CBS 10753</strain>
    </source>
</reference>
<comment type="caution">
    <text evidence="4">The sequence shown here is derived from an EMBL/GenBank/DDBJ whole genome shotgun (WGS) entry which is preliminary data.</text>
</comment>
<dbReference type="GO" id="GO:0030267">
    <property type="term" value="F:glyoxylate reductase (NADPH) activity"/>
    <property type="evidence" value="ECO:0007669"/>
    <property type="project" value="TreeGrafter"/>
</dbReference>
<accession>A0A8J5USX0</accession>
<proteinExistence type="predicted"/>
<dbReference type="OrthoDB" id="298012at2759"/>
<dbReference type="PANTHER" id="PTHR10996:SF178">
    <property type="entry name" value="2-HYDROXYACID DEHYDROGENASE YGL185C-RELATED"/>
    <property type="match status" value="1"/>
</dbReference>
<dbReference type="AlphaFoldDB" id="A0A8J5USX0"/>
<dbReference type="EMBL" id="JAGSYN010000049">
    <property type="protein sequence ID" value="KAG7665492.1"/>
    <property type="molecule type" value="Genomic_DNA"/>
</dbReference>
<dbReference type="GO" id="GO:0016618">
    <property type="term" value="F:hydroxypyruvate reductase [NAD(P)H] activity"/>
    <property type="evidence" value="ECO:0007669"/>
    <property type="project" value="TreeGrafter"/>
</dbReference>
<sequence length="363" mass="40276">MTVKQKVLVLGKPKQQFLKEFNGKFEFIHYEITTLEKVLHDFQTKLADIEAIYAGWSGFHKIGGFRGKLISFAPKNLRIIASCTVGYDHYDSQGMAERGIILTNVPSQIAFEAVADLVLYNTITSFRNFKIFENHFGPDIGHTAIIRTSVVEGEFDQQSGKALIQTTFGDGYADACCGRENLSPRGHNAVIVGFGNIGKLIATRLACIGMNIHYVKRRPLSAEEEKSVGIKMTYHQSLADTADFADLIVIACPGTPATKHMINEDLINKMKKQVRIINIGRGYVIHEEALVNGLKSGKVLFAGLDVFEHEPGVHPELFGREDVVLTPHIGSAITENDKFTAMTSLKNIETVLFGYSRELTRVN</sequence>
<feature type="domain" description="D-isomer specific 2-hydroxyacid dehydrogenase NAD-binding" evidence="3">
    <location>
        <begin position="183"/>
        <end position="330"/>
    </location>
</feature>
<dbReference type="InterPro" id="IPR050223">
    <property type="entry name" value="D-isomer_2-hydroxyacid_DH"/>
</dbReference>
<dbReference type="PANTHER" id="PTHR10996">
    <property type="entry name" value="2-HYDROXYACID DEHYDROGENASE-RELATED"/>
    <property type="match status" value="1"/>
</dbReference>
<dbReference type="RefSeq" id="XP_049265724.1">
    <property type="nucleotide sequence ID" value="XM_049410617.1"/>
</dbReference>
<keyword evidence="5" id="KW-1185">Reference proteome</keyword>
<gene>
    <name evidence="4" type="ORF">J8A68_000894</name>
</gene>
<dbReference type="InterPro" id="IPR006140">
    <property type="entry name" value="D-isomer_DH_NAD-bd"/>
</dbReference>
<evidence type="ECO:0000313" key="5">
    <source>
        <dbReference type="Proteomes" id="UP000694255"/>
    </source>
</evidence>
<dbReference type="GeneID" id="73467695"/>
<evidence type="ECO:0000259" key="3">
    <source>
        <dbReference type="Pfam" id="PF02826"/>
    </source>
</evidence>
<organism evidence="4 5">
    <name type="scientific">[Candida] subhashii</name>
    <dbReference type="NCBI Taxonomy" id="561895"/>
    <lineage>
        <taxon>Eukaryota</taxon>
        <taxon>Fungi</taxon>
        <taxon>Dikarya</taxon>
        <taxon>Ascomycota</taxon>
        <taxon>Saccharomycotina</taxon>
        <taxon>Pichiomycetes</taxon>
        <taxon>Debaryomycetaceae</taxon>
        <taxon>Spathaspora</taxon>
    </lineage>
</organism>
<dbReference type="GO" id="GO:0005829">
    <property type="term" value="C:cytosol"/>
    <property type="evidence" value="ECO:0007669"/>
    <property type="project" value="TreeGrafter"/>
</dbReference>
<dbReference type="GO" id="GO:0051287">
    <property type="term" value="F:NAD binding"/>
    <property type="evidence" value="ECO:0007669"/>
    <property type="project" value="InterPro"/>
</dbReference>
<keyword evidence="1" id="KW-0560">Oxidoreductase</keyword>
<dbReference type="Pfam" id="PF02826">
    <property type="entry name" value="2-Hacid_dh_C"/>
    <property type="match status" value="1"/>
</dbReference>
<evidence type="ECO:0000313" key="4">
    <source>
        <dbReference type="EMBL" id="KAG7665492.1"/>
    </source>
</evidence>
<evidence type="ECO:0000256" key="1">
    <source>
        <dbReference type="ARBA" id="ARBA00023002"/>
    </source>
</evidence>
<protein>
    <recommendedName>
        <fullName evidence="3">D-isomer specific 2-hydroxyacid dehydrogenase NAD-binding domain-containing protein</fullName>
    </recommendedName>
</protein>
<name>A0A8J5USX0_9ASCO</name>
<dbReference type="Proteomes" id="UP000694255">
    <property type="component" value="Unassembled WGS sequence"/>
</dbReference>
<evidence type="ECO:0000256" key="2">
    <source>
        <dbReference type="ARBA" id="ARBA00023027"/>
    </source>
</evidence>
<keyword evidence="2" id="KW-0520">NAD</keyword>